<proteinExistence type="inferred from homology"/>
<dbReference type="InterPro" id="IPR004500">
    <property type="entry name" value="Pro-tRNA-synth_IIa_bac-type"/>
</dbReference>
<evidence type="ECO:0000256" key="4">
    <source>
        <dbReference type="ARBA" id="ARBA00012831"/>
    </source>
</evidence>
<keyword evidence="10" id="KW-0030">Aminoacyl-tRNA synthetase</keyword>
<keyword evidence="6" id="KW-0436">Ligase</keyword>
<dbReference type="PRINTS" id="PR01046">
    <property type="entry name" value="TRNASYNTHPRO"/>
</dbReference>
<dbReference type="InterPro" id="IPR002314">
    <property type="entry name" value="aa-tRNA-synt_IIb"/>
</dbReference>
<evidence type="ECO:0000256" key="2">
    <source>
        <dbReference type="ARBA" id="ARBA00008226"/>
    </source>
</evidence>
<evidence type="ECO:0000259" key="13">
    <source>
        <dbReference type="PROSITE" id="PS50862"/>
    </source>
</evidence>
<gene>
    <name evidence="14" type="ORF">EPUL_000720</name>
</gene>
<evidence type="ECO:0000313" key="14">
    <source>
        <dbReference type="EMBL" id="POS87129.1"/>
    </source>
</evidence>
<name>A0A2S4PYK1_9PEZI</name>
<evidence type="ECO:0000256" key="11">
    <source>
        <dbReference type="ARBA" id="ARBA00029731"/>
    </source>
</evidence>
<dbReference type="Pfam" id="PF03129">
    <property type="entry name" value="HGTP_anticodon"/>
    <property type="match status" value="1"/>
</dbReference>
<comment type="caution">
    <text evidence="14">The sequence shown here is derived from an EMBL/GenBank/DDBJ whole genome shotgun (WGS) entry which is preliminary data.</text>
</comment>
<keyword evidence="5" id="KW-0963">Cytoplasm</keyword>
<reference evidence="14 15" key="1">
    <citation type="submission" date="2017-10" db="EMBL/GenBank/DDBJ databases">
        <title>Development of genomic resources for the powdery mildew, Erysiphe pulchra.</title>
        <authorList>
            <person name="Wadl P.A."/>
            <person name="Mack B.M."/>
            <person name="Moore G."/>
            <person name="Beltz S.B."/>
        </authorList>
    </citation>
    <scope>NUCLEOTIDE SEQUENCE [LARGE SCALE GENOMIC DNA]</scope>
    <source>
        <strain evidence="14">Cflorida</strain>
    </source>
</reference>
<dbReference type="OrthoDB" id="10267474at2759"/>
<evidence type="ECO:0000256" key="7">
    <source>
        <dbReference type="ARBA" id="ARBA00022741"/>
    </source>
</evidence>
<dbReference type="STRING" id="225359.A0A2S4PYK1"/>
<dbReference type="SUPFAM" id="SSF52954">
    <property type="entry name" value="Class II aaRS ABD-related"/>
    <property type="match status" value="1"/>
</dbReference>
<dbReference type="PANTHER" id="PTHR42753:SF2">
    <property type="entry name" value="PROLINE--TRNA LIGASE"/>
    <property type="match status" value="1"/>
</dbReference>
<accession>A0A2S4PYK1</accession>
<comment type="subunit">
    <text evidence="3">Homodimer.</text>
</comment>
<sequence length="577" mass="65533">MVSYDSFPNTRTRLSKIWIPTGGTAISSDEGYGHAKLVRAGFLRQAHSGIFHMLPLGRRVERKLEALIDKHMSHLGASRLSLSSVSSEELWQKSGRLEKAKSEVFCFEDRKSAKYLLSPTHEEEITSLVSSIVKSYKELPLRVYQITRKYRDEPRPRHGLFRAREFIMKDLYTFDCSPSSALSTYQMVRTIYANLFNELKLPYIEVEADSGDMGGNLSHEFHFPTTKGEDYLLTCSHCDYKINEELAETVVSERPKIDSNHLSNNIRTLVWRGISKDRSTLVNVWYEAVTCTDINQDFAKVNFHAIKSAYPDFDPSVDDALPYYSEDSSVKKECKDKFLKRIRRIVNIVDFRVPVSTLELLSSRSSLLAIFPPSLTDYSNDIKIETIFSHPSSGKPMNLLRRQDGDPCPRCPHGSLTVYKAIELGHTFYLGTRYSIPFRASLPISLEVIEREEMVPELDCEHQANSIRRVPMQMGCHGIGLSRMIGAVADTLADEKGLNWPRVMAPYEVVIISSKGLESGAEAVYDQINLGFTAPAIDIAIDDRNLSFPWKMRDADLIGYPIIIIVGRKWESERTCE</sequence>
<dbReference type="EMBL" id="PEDP01000188">
    <property type="protein sequence ID" value="POS87129.1"/>
    <property type="molecule type" value="Genomic_DNA"/>
</dbReference>
<dbReference type="InterPro" id="IPR006195">
    <property type="entry name" value="aa-tRNA-synth_II"/>
</dbReference>
<keyword evidence="9" id="KW-0648">Protein biosynthesis</keyword>
<dbReference type="InterPro" id="IPR036621">
    <property type="entry name" value="Anticodon-bd_dom_sf"/>
</dbReference>
<dbReference type="GO" id="GO:0005739">
    <property type="term" value="C:mitochondrion"/>
    <property type="evidence" value="ECO:0007669"/>
    <property type="project" value="TreeGrafter"/>
</dbReference>
<protein>
    <recommendedName>
        <fullName evidence="4">proline--tRNA ligase</fullName>
        <ecNumber evidence="4">6.1.1.15</ecNumber>
    </recommendedName>
    <alternativeName>
        <fullName evidence="11">Prolyl-tRNA synthetase</fullName>
    </alternativeName>
</protein>
<dbReference type="AlphaFoldDB" id="A0A2S4PYK1"/>
<dbReference type="Proteomes" id="UP000237438">
    <property type="component" value="Unassembled WGS sequence"/>
</dbReference>
<dbReference type="FunFam" id="3.30.930.10:FF:000066">
    <property type="entry name" value="Proline--tRNA ligase"/>
    <property type="match status" value="1"/>
</dbReference>
<dbReference type="Gene3D" id="3.30.930.10">
    <property type="entry name" value="Bira Bifunctional Protein, Domain 2"/>
    <property type="match status" value="2"/>
</dbReference>
<evidence type="ECO:0000256" key="1">
    <source>
        <dbReference type="ARBA" id="ARBA00004496"/>
    </source>
</evidence>
<dbReference type="PROSITE" id="PS50862">
    <property type="entry name" value="AA_TRNA_LIGASE_II"/>
    <property type="match status" value="1"/>
</dbReference>
<organism evidence="14 15">
    <name type="scientific">Erysiphe pulchra</name>
    <dbReference type="NCBI Taxonomy" id="225359"/>
    <lineage>
        <taxon>Eukaryota</taxon>
        <taxon>Fungi</taxon>
        <taxon>Dikarya</taxon>
        <taxon>Ascomycota</taxon>
        <taxon>Pezizomycotina</taxon>
        <taxon>Leotiomycetes</taxon>
        <taxon>Erysiphales</taxon>
        <taxon>Erysiphaceae</taxon>
        <taxon>Erysiphe</taxon>
    </lineage>
</organism>
<feature type="non-terminal residue" evidence="14">
    <location>
        <position position="577"/>
    </location>
</feature>
<evidence type="ECO:0000256" key="8">
    <source>
        <dbReference type="ARBA" id="ARBA00022840"/>
    </source>
</evidence>
<dbReference type="GO" id="GO:0006433">
    <property type="term" value="P:prolyl-tRNA aminoacylation"/>
    <property type="evidence" value="ECO:0007669"/>
    <property type="project" value="InterPro"/>
</dbReference>
<comment type="subcellular location">
    <subcellularLocation>
        <location evidence="1">Cytoplasm</location>
    </subcellularLocation>
</comment>
<dbReference type="GO" id="GO:0005524">
    <property type="term" value="F:ATP binding"/>
    <property type="evidence" value="ECO:0007669"/>
    <property type="project" value="UniProtKB-KW"/>
</dbReference>
<dbReference type="Pfam" id="PF00587">
    <property type="entry name" value="tRNA-synt_2b"/>
    <property type="match status" value="1"/>
</dbReference>
<dbReference type="InterPro" id="IPR004154">
    <property type="entry name" value="Anticodon-bd"/>
</dbReference>
<dbReference type="EC" id="6.1.1.15" evidence="4"/>
<dbReference type="Gene3D" id="3.40.50.800">
    <property type="entry name" value="Anticodon-binding domain"/>
    <property type="match status" value="1"/>
</dbReference>
<evidence type="ECO:0000256" key="10">
    <source>
        <dbReference type="ARBA" id="ARBA00023146"/>
    </source>
</evidence>
<dbReference type="GO" id="GO:0004827">
    <property type="term" value="F:proline-tRNA ligase activity"/>
    <property type="evidence" value="ECO:0007669"/>
    <property type="project" value="UniProtKB-EC"/>
</dbReference>
<evidence type="ECO:0000256" key="12">
    <source>
        <dbReference type="ARBA" id="ARBA00047671"/>
    </source>
</evidence>
<feature type="domain" description="Aminoacyl-transfer RNA synthetases class-II family profile" evidence="13">
    <location>
        <begin position="57"/>
        <end position="506"/>
    </location>
</feature>
<dbReference type="InterPro" id="IPR050062">
    <property type="entry name" value="Pro-tRNA_synthetase"/>
</dbReference>
<keyword evidence="8" id="KW-0067">ATP-binding</keyword>
<evidence type="ECO:0000256" key="6">
    <source>
        <dbReference type="ARBA" id="ARBA00022598"/>
    </source>
</evidence>
<comment type="catalytic activity">
    <reaction evidence="12">
        <text>tRNA(Pro) + L-proline + ATP = L-prolyl-tRNA(Pro) + AMP + diphosphate</text>
        <dbReference type="Rhea" id="RHEA:14305"/>
        <dbReference type="Rhea" id="RHEA-COMP:9700"/>
        <dbReference type="Rhea" id="RHEA-COMP:9702"/>
        <dbReference type="ChEBI" id="CHEBI:30616"/>
        <dbReference type="ChEBI" id="CHEBI:33019"/>
        <dbReference type="ChEBI" id="CHEBI:60039"/>
        <dbReference type="ChEBI" id="CHEBI:78442"/>
        <dbReference type="ChEBI" id="CHEBI:78532"/>
        <dbReference type="ChEBI" id="CHEBI:456215"/>
        <dbReference type="EC" id="6.1.1.15"/>
    </reaction>
</comment>
<dbReference type="InterPro" id="IPR002316">
    <property type="entry name" value="Pro-tRNA-ligase_IIa"/>
</dbReference>
<dbReference type="PANTHER" id="PTHR42753">
    <property type="entry name" value="MITOCHONDRIAL RIBOSOME PROTEIN L39/PROLYL-TRNA LIGASE FAMILY MEMBER"/>
    <property type="match status" value="1"/>
</dbReference>
<comment type="similarity">
    <text evidence="2">Belongs to the class-II aminoacyl-tRNA synthetase family.</text>
</comment>
<keyword evidence="15" id="KW-1185">Reference proteome</keyword>
<dbReference type="SUPFAM" id="SSF55681">
    <property type="entry name" value="Class II aaRS and biotin synthetases"/>
    <property type="match status" value="1"/>
</dbReference>
<dbReference type="InterPro" id="IPR045864">
    <property type="entry name" value="aa-tRNA-synth_II/BPL/LPL"/>
</dbReference>
<evidence type="ECO:0000256" key="9">
    <source>
        <dbReference type="ARBA" id="ARBA00022917"/>
    </source>
</evidence>
<evidence type="ECO:0000256" key="3">
    <source>
        <dbReference type="ARBA" id="ARBA00011738"/>
    </source>
</evidence>
<evidence type="ECO:0000313" key="15">
    <source>
        <dbReference type="Proteomes" id="UP000237438"/>
    </source>
</evidence>
<evidence type="ECO:0000256" key="5">
    <source>
        <dbReference type="ARBA" id="ARBA00022490"/>
    </source>
</evidence>
<keyword evidence="7" id="KW-0547">Nucleotide-binding</keyword>
<dbReference type="NCBIfam" id="TIGR00409">
    <property type="entry name" value="proS_fam_II"/>
    <property type="match status" value="1"/>
</dbReference>